<accession>A0A0T5VPR3</accession>
<dbReference type="OrthoDB" id="1406894at2"/>
<dbReference type="Proteomes" id="UP000051950">
    <property type="component" value="Unassembled WGS sequence"/>
</dbReference>
<evidence type="ECO:0000313" key="1">
    <source>
        <dbReference type="EMBL" id="KRT15841.1"/>
    </source>
</evidence>
<dbReference type="AlphaFoldDB" id="A0A0T5VPR3"/>
<evidence type="ECO:0008006" key="3">
    <source>
        <dbReference type="Google" id="ProtNLM"/>
    </source>
</evidence>
<dbReference type="SUPFAM" id="SSF53756">
    <property type="entry name" value="UDP-Glycosyltransferase/glycogen phosphorylase"/>
    <property type="match status" value="1"/>
</dbReference>
<dbReference type="STRING" id="687842.ASU31_12715"/>
<organism evidence="1 2">
    <name type="scientific">Pedobacter ginsenosidimutans</name>
    <dbReference type="NCBI Taxonomy" id="687842"/>
    <lineage>
        <taxon>Bacteria</taxon>
        <taxon>Pseudomonadati</taxon>
        <taxon>Bacteroidota</taxon>
        <taxon>Sphingobacteriia</taxon>
        <taxon>Sphingobacteriales</taxon>
        <taxon>Sphingobacteriaceae</taxon>
        <taxon>Pedobacter</taxon>
    </lineage>
</organism>
<keyword evidence="2" id="KW-1185">Reference proteome</keyword>
<comment type="caution">
    <text evidence="1">The sequence shown here is derived from an EMBL/GenBank/DDBJ whole genome shotgun (WGS) entry which is preliminary data.</text>
</comment>
<protein>
    <recommendedName>
        <fullName evidence="3">Glycosyl transferase family 1 domain-containing protein</fullName>
    </recommendedName>
</protein>
<evidence type="ECO:0000313" key="2">
    <source>
        <dbReference type="Proteomes" id="UP000051950"/>
    </source>
</evidence>
<dbReference type="RefSeq" id="WP_057932672.1">
    <property type="nucleotide sequence ID" value="NZ_LMZQ01000007.1"/>
</dbReference>
<dbReference type="Gene3D" id="3.40.50.2000">
    <property type="entry name" value="Glycogen Phosphorylase B"/>
    <property type="match status" value="2"/>
</dbReference>
<sequence>MKKILLVSPFPPAQNPRLLKEYTTLKSFGYDVSVIYGEKDKWSSDLINKNDKNFIRVGGKHGSVFHFVTRIIHKLLKLTSPIDWHYNRVNWLLYLRARNIKVDLYIGHNLAALPVVAKLAKKNQAKYGFDAEDFHRQVDNDNLTSTTYKYAKYLEDKYLRDASYITAASPLISEQYNFLYPALKPKVINNVFSNSYNIIRSAEPKQKKQQVKLFWFSQTIGKDRGIQTVIKALGLLRNKDISLTLLGSVNTDTKGYLENLVRDQQLAPEQLIFIAPIEPDEIFKIATGFDIGLALEPGFCLNNNIALSNKLFTYIAAGLAVIATETAAQGAFMVNYPSIGKTFPINGYKELANILEYYYQSPDLLNEAKTSSRIIAAKELNWENEGRKFLAVINKTFSH</sequence>
<name>A0A0T5VPR3_9SPHI</name>
<gene>
    <name evidence="1" type="ORF">ASU31_12715</name>
</gene>
<proteinExistence type="predicted"/>
<reference evidence="1 2" key="1">
    <citation type="submission" date="2015-11" db="EMBL/GenBank/DDBJ databases">
        <title>Sequence of Pedobacter ginsenosidimutans.</title>
        <authorList>
            <person name="Carson E."/>
            <person name="Keyser V."/>
            <person name="Newman J."/>
            <person name="Miller J."/>
        </authorList>
    </citation>
    <scope>NUCLEOTIDE SEQUENCE [LARGE SCALE GENOMIC DNA]</scope>
    <source>
        <strain evidence="1 2">KACC 14530</strain>
    </source>
</reference>
<dbReference type="EMBL" id="LMZQ01000007">
    <property type="protein sequence ID" value="KRT15841.1"/>
    <property type="molecule type" value="Genomic_DNA"/>
</dbReference>